<accession>A0A378SG73</accession>
<name>A0A378SG73_9MYCO</name>
<evidence type="ECO:0000313" key="3">
    <source>
        <dbReference type="Proteomes" id="UP000254291"/>
    </source>
</evidence>
<dbReference type="AlphaFoldDB" id="A0A378SG73"/>
<evidence type="ECO:0000313" key="2">
    <source>
        <dbReference type="EMBL" id="STZ40814.1"/>
    </source>
</evidence>
<gene>
    <name evidence="2" type="ORF">NCTC10742_00012</name>
</gene>
<dbReference type="Proteomes" id="UP000254291">
    <property type="component" value="Unassembled WGS sequence"/>
</dbReference>
<protein>
    <submittedName>
        <fullName evidence="2">Transposase</fullName>
    </submittedName>
</protein>
<reference evidence="2 3" key="1">
    <citation type="submission" date="2018-06" db="EMBL/GenBank/DDBJ databases">
        <authorList>
            <consortium name="Pathogen Informatics"/>
            <person name="Doyle S."/>
        </authorList>
    </citation>
    <scope>NUCLEOTIDE SEQUENCE [LARGE SCALE GENOMIC DNA]</scope>
    <source>
        <strain evidence="2 3">NCTC10742</strain>
    </source>
</reference>
<organism evidence="2 3">
    <name type="scientific">Mycolicibacterium gilvum</name>
    <dbReference type="NCBI Taxonomy" id="1804"/>
    <lineage>
        <taxon>Bacteria</taxon>
        <taxon>Bacillati</taxon>
        <taxon>Actinomycetota</taxon>
        <taxon>Actinomycetes</taxon>
        <taxon>Mycobacteriales</taxon>
        <taxon>Mycobacteriaceae</taxon>
        <taxon>Mycolicibacterium</taxon>
    </lineage>
</organism>
<dbReference type="EMBL" id="UGQM01000001">
    <property type="protein sequence ID" value="STZ40814.1"/>
    <property type="molecule type" value="Genomic_DNA"/>
</dbReference>
<evidence type="ECO:0000256" key="1">
    <source>
        <dbReference type="SAM" id="MobiDB-lite"/>
    </source>
</evidence>
<sequence length="91" mass="10477">MLAHAFLAVATAIERDTTATPAGLIALTVNEFRRLFDALLLATTHTIETLLAWSRWRRRHQYRARLSHYKRREHSASEPRTPIIMRPAGVE</sequence>
<proteinExistence type="predicted"/>
<feature type="region of interest" description="Disordered" evidence="1">
    <location>
        <begin position="68"/>
        <end position="91"/>
    </location>
</feature>